<comment type="caution">
    <text evidence="1">The sequence shown here is derived from an EMBL/GenBank/DDBJ whole genome shotgun (WGS) entry which is preliminary data.</text>
</comment>
<dbReference type="InParanoid" id="A0A409VVX2"/>
<evidence type="ECO:0000313" key="2">
    <source>
        <dbReference type="Proteomes" id="UP000284706"/>
    </source>
</evidence>
<accession>A0A409VVX2</accession>
<evidence type="ECO:0000313" key="1">
    <source>
        <dbReference type="EMBL" id="PPQ70415.1"/>
    </source>
</evidence>
<dbReference type="EMBL" id="NHYE01005542">
    <property type="protein sequence ID" value="PPQ70415.1"/>
    <property type="molecule type" value="Genomic_DNA"/>
</dbReference>
<organism evidence="1 2">
    <name type="scientific">Gymnopilus dilepis</name>
    <dbReference type="NCBI Taxonomy" id="231916"/>
    <lineage>
        <taxon>Eukaryota</taxon>
        <taxon>Fungi</taxon>
        <taxon>Dikarya</taxon>
        <taxon>Basidiomycota</taxon>
        <taxon>Agaricomycotina</taxon>
        <taxon>Agaricomycetes</taxon>
        <taxon>Agaricomycetidae</taxon>
        <taxon>Agaricales</taxon>
        <taxon>Agaricineae</taxon>
        <taxon>Hymenogastraceae</taxon>
        <taxon>Gymnopilus</taxon>
    </lineage>
</organism>
<gene>
    <name evidence="1" type="ORF">CVT26_013832</name>
</gene>
<name>A0A409VVX2_9AGAR</name>
<dbReference type="Proteomes" id="UP000284706">
    <property type="component" value="Unassembled WGS sequence"/>
</dbReference>
<protein>
    <submittedName>
        <fullName evidence="1">Uncharacterized protein</fullName>
    </submittedName>
</protein>
<reference evidence="1 2" key="1">
    <citation type="journal article" date="2018" name="Evol. Lett.">
        <title>Horizontal gene cluster transfer increased hallucinogenic mushroom diversity.</title>
        <authorList>
            <person name="Reynolds H.T."/>
            <person name="Vijayakumar V."/>
            <person name="Gluck-Thaler E."/>
            <person name="Korotkin H.B."/>
            <person name="Matheny P.B."/>
            <person name="Slot J.C."/>
        </authorList>
    </citation>
    <scope>NUCLEOTIDE SEQUENCE [LARGE SCALE GENOMIC DNA]</scope>
    <source>
        <strain evidence="1 2">SRW20</strain>
    </source>
</reference>
<dbReference type="AlphaFoldDB" id="A0A409VVX2"/>
<proteinExistence type="predicted"/>
<sequence length="195" mass="22459">MTVERKKVRVGKKKRGEIPNLYSEKIGTALGILSQKWRYHRRTFQFEVPPPSPWSTQHVYSRAGLGEQTWKGVDLTLGIGYVVLHILKEQLMRQALRSSGFNSADLASTTVDRHSRPRSSIQSQWTSIFASSRPRRSQEEVIWIVVAQHIRTTDSSLANLGTCDWIKCIATEHFSRDAYQLRSLYSFHSYCWAKC</sequence>
<keyword evidence="2" id="KW-1185">Reference proteome</keyword>